<dbReference type="PROSITE" id="PS00109">
    <property type="entry name" value="PROTEIN_KINASE_TYR"/>
    <property type="match status" value="1"/>
</dbReference>
<feature type="region of interest" description="Disordered" evidence="5">
    <location>
        <begin position="73"/>
        <end position="138"/>
    </location>
</feature>
<accession>A0AAW1QXK2</accession>
<dbReference type="SUPFAM" id="SSF56112">
    <property type="entry name" value="Protein kinase-like (PK-like)"/>
    <property type="match status" value="1"/>
</dbReference>
<dbReference type="PROSITE" id="PS00107">
    <property type="entry name" value="PROTEIN_KINASE_ATP"/>
    <property type="match status" value="1"/>
</dbReference>
<evidence type="ECO:0000313" key="7">
    <source>
        <dbReference type="EMBL" id="KAK9826058.1"/>
    </source>
</evidence>
<dbReference type="PRINTS" id="PR00109">
    <property type="entry name" value="TYRKINASE"/>
</dbReference>
<protein>
    <recommendedName>
        <fullName evidence="6">Protein kinase domain-containing protein</fullName>
    </recommendedName>
</protein>
<evidence type="ECO:0000259" key="6">
    <source>
        <dbReference type="PROSITE" id="PS50011"/>
    </source>
</evidence>
<dbReference type="Gene3D" id="1.10.510.10">
    <property type="entry name" value="Transferase(Phosphotransferase) domain 1"/>
    <property type="match status" value="1"/>
</dbReference>
<dbReference type="InterPro" id="IPR029016">
    <property type="entry name" value="GAF-like_dom_sf"/>
</dbReference>
<keyword evidence="4" id="KW-0067">ATP-binding</keyword>
<dbReference type="InterPro" id="IPR011009">
    <property type="entry name" value="Kinase-like_dom_sf"/>
</dbReference>
<keyword evidence="2" id="KW-0716">Sensory transduction</keyword>
<dbReference type="Proteomes" id="UP001438707">
    <property type="component" value="Unassembled WGS sequence"/>
</dbReference>
<evidence type="ECO:0000256" key="1">
    <source>
        <dbReference type="ARBA" id="ARBA00022543"/>
    </source>
</evidence>
<keyword evidence="3" id="KW-0675">Receptor</keyword>
<evidence type="ECO:0000256" key="4">
    <source>
        <dbReference type="PROSITE-ProRule" id="PRU10141"/>
    </source>
</evidence>
<dbReference type="SMART" id="SM00065">
    <property type="entry name" value="GAF"/>
    <property type="match status" value="1"/>
</dbReference>
<keyword evidence="1" id="KW-0157">Chromophore</keyword>
<dbReference type="Gene3D" id="3.30.450.40">
    <property type="match status" value="1"/>
</dbReference>
<dbReference type="PANTHER" id="PTHR44329">
    <property type="entry name" value="SERINE/THREONINE-PROTEIN KINASE TNNI3K-RELATED"/>
    <property type="match status" value="1"/>
</dbReference>
<sequence length="779" mass="84128">MGCTASSPTKGNEDAGSHPGPMKKQPSGPHLSVGDRPAVGSFTVKVEATGRKSFKAHDEAGFRRSNLGAVASAASSASSRTDSTCRPDMPSLIVPRDASGTTSNPFASPFAAAAHQTPITRQGSSAGRGPTALHGQLDPTTSMDLAALQRLSDIVDLVASSFQATSAMAVILDDGKEVLTFVPVEGFGCNRDDQASLCCPWDSVPPIQEVLLVTDTLHESRFAQNALVTGPMGIRSFAAAPLMGANGTWLGSLCVVDSAPDKFTPQSANLLFNFAAMMVRDVEQGLRVRKRRSKTVGLSEQLRHLAQVLEAYEEGVALFEASAPNWHMLFINEALLTLTGQSADNMLKCGLLDYFSLSHSLEEDEATFMQRTIALMHERKEILLTGKYKGAAGFEIAVSITFRPFGGSRSDNVSNLARCAGRNAERAHQPSATSVYYMAFIRQDAALSDMRARVARKLKREPFDDVKVGPLLGAGSYGRVYKGTWQGATVAVKVIEHMQTAKTAPTLDGTKTLLEAIVSIELSHPSVVHTYKFDTIPVTTSRMDPKQSAATAGSGMPLETWLVLEWCDQGSLQGCIDKGFFRKDPMWGTVKMQFLLATAKEIAGGMAYLHSQDLMHGDLTAANIMLASSEKDERHFAAKVADFGLARTSTAQYIMTQTQGTLTHMPPEVLAEGKVTKSADVYAFGVILWEMFTGERPFAGMRHAQILEAVMSASSTPPLELSSRAPASFKKLVAMCMAFSREERPTFHQVGQMLDEVENETADTNVVNKTAEDYPLYIL</sequence>
<dbReference type="InterPro" id="IPR000014">
    <property type="entry name" value="PAS"/>
</dbReference>
<proteinExistence type="predicted"/>
<feature type="compositionally biased region" description="Polar residues" evidence="5">
    <location>
        <begin position="1"/>
        <end position="10"/>
    </location>
</feature>
<dbReference type="Pfam" id="PF07714">
    <property type="entry name" value="PK_Tyr_Ser-Thr"/>
    <property type="match status" value="1"/>
</dbReference>
<feature type="region of interest" description="Disordered" evidence="5">
    <location>
        <begin position="1"/>
        <end position="39"/>
    </location>
</feature>
<gene>
    <name evidence="7" type="ORF">WJX74_008723</name>
</gene>
<dbReference type="PROSITE" id="PS50011">
    <property type="entry name" value="PROTEIN_KINASE_DOM"/>
    <property type="match status" value="1"/>
</dbReference>
<evidence type="ECO:0000256" key="3">
    <source>
        <dbReference type="ARBA" id="ARBA00023170"/>
    </source>
</evidence>
<dbReference type="GO" id="GO:0005524">
    <property type="term" value="F:ATP binding"/>
    <property type="evidence" value="ECO:0007669"/>
    <property type="project" value="UniProtKB-UniRule"/>
</dbReference>
<dbReference type="InterPro" id="IPR000719">
    <property type="entry name" value="Prot_kinase_dom"/>
</dbReference>
<dbReference type="GO" id="GO:0009881">
    <property type="term" value="F:photoreceptor activity"/>
    <property type="evidence" value="ECO:0007669"/>
    <property type="project" value="UniProtKB-KW"/>
</dbReference>
<evidence type="ECO:0000256" key="5">
    <source>
        <dbReference type="SAM" id="MobiDB-lite"/>
    </source>
</evidence>
<feature type="domain" description="Protein kinase" evidence="6">
    <location>
        <begin position="466"/>
        <end position="757"/>
    </location>
</feature>
<evidence type="ECO:0000256" key="2">
    <source>
        <dbReference type="ARBA" id="ARBA00022606"/>
    </source>
</evidence>
<keyword evidence="4" id="KW-0547">Nucleotide-binding</keyword>
<dbReference type="EMBL" id="JALJOS010000022">
    <property type="protein sequence ID" value="KAK9826058.1"/>
    <property type="molecule type" value="Genomic_DNA"/>
</dbReference>
<organism evidence="7 8">
    <name type="scientific">Apatococcus lobatus</name>
    <dbReference type="NCBI Taxonomy" id="904363"/>
    <lineage>
        <taxon>Eukaryota</taxon>
        <taxon>Viridiplantae</taxon>
        <taxon>Chlorophyta</taxon>
        <taxon>core chlorophytes</taxon>
        <taxon>Trebouxiophyceae</taxon>
        <taxon>Chlorellales</taxon>
        <taxon>Chlorellaceae</taxon>
        <taxon>Apatococcus</taxon>
    </lineage>
</organism>
<dbReference type="InterPro" id="IPR051681">
    <property type="entry name" value="Ser/Thr_Kinases-Pseudokinases"/>
</dbReference>
<dbReference type="GO" id="GO:0004674">
    <property type="term" value="F:protein serine/threonine kinase activity"/>
    <property type="evidence" value="ECO:0007669"/>
    <property type="project" value="TreeGrafter"/>
</dbReference>
<feature type="binding site" evidence="4">
    <location>
        <position position="493"/>
    </location>
    <ligand>
        <name>ATP</name>
        <dbReference type="ChEBI" id="CHEBI:30616"/>
    </ligand>
</feature>
<reference evidence="7 8" key="1">
    <citation type="journal article" date="2024" name="Nat. Commun.">
        <title>Phylogenomics reveals the evolutionary origins of lichenization in chlorophyte algae.</title>
        <authorList>
            <person name="Puginier C."/>
            <person name="Libourel C."/>
            <person name="Otte J."/>
            <person name="Skaloud P."/>
            <person name="Haon M."/>
            <person name="Grisel S."/>
            <person name="Petersen M."/>
            <person name="Berrin J.G."/>
            <person name="Delaux P.M."/>
            <person name="Dal Grande F."/>
            <person name="Keller J."/>
        </authorList>
    </citation>
    <scope>NUCLEOTIDE SEQUENCE [LARGE SCALE GENOMIC DNA]</scope>
    <source>
        <strain evidence="7 8">SAG 2145</strain>
    </source>
</reference>
<dbReference type="InterPro" id="IPR035965">
    <property type="entry name" value="PAS-like_dom_sf"/>
</dbReference>
<dbReference type="Gene3D" id="3.30.200.20">
    <property type="entry name" value="Phosphorylase Kinase, domain 1"/>
    <property type="match status" value="1"/>
</dbReference>
<dbReference type="SUPFAM" id="SSF55781">
    <property type="entry name" value="GAF domain-like"/>
    <property type="match status" value="1"/>
</dbReference>
<dbReference type="PANTHER" id="PTHR44329:SF214">
    <property type="entry name" value="PROTEIN KINASE DOMAIN-CONTAINING PROTEIN"/>
    <property type="match status" value="1"/>
</dbReference>
<dbReference type="InterPro" id="IPR017441">
    <property type="entry name" value="Protein_kinase_ATP_BS"/>
</dbReference>
<dbReference type="Pfam" id="PF01590">
    <property type="entry name" value="GAF"/>
    <property type="match status" value="1"/>
</dbReference>
<dbReference type="InterPro" id="IPR001245">
    <property type="entry name" value="Ser-Thr/Tyr_kinase_cat_dom"/>
</dbReference>
<dbReference type="CDD" id="cd00130">
    <property type="entry name" value="PAS"/>
    <property type="match status" value="1"/>
</dbReference>
<comment type="caution">
    <text evidence="7">The sequence shown here is derived from an EMBL/GenBank/DDBJ whole genome shotgun (WGS) entry which is preliminary data.</text>
</comment>
<feature type="compositionally biased region" description="Low complexity" evidence="5">
    <location>
        <begin position="103"/>
        <end position="114"/>
    </location>
</feature>
<keyword evidence="8" id="KW-1185">Reference proteome</keyword>
<dbReference type="InterPro" id="IPR008266">
    <property type="entry name" value="Tyr_kinase_AS"/>
</dbReference>
<evidence type="ECO:0000313" key="8">
    <source>
        <dbReference type="Proteomes" id="UP001438707"/>
    </source>
</evidence>
<dbReference type="InterPro" id="IPR003018">
    <property type="entry name" value="GAF"/>
</dbReference>
<dbReference type="SUPFAM" id="SSF55785">
    <property type="entry name" value="PYP-like sensor domain (PAS domain)"/>
    <property type="match status" value="1"/>
</dbReference>
<name>A0AAW1QXK2_9CHLO</name>
<keyword evidence="1" id="KW-0600">Photoreceptor protein</keyword>
<dbReference type="AlphaFoldDB" id="A0AAW1QXK2"/>